<evidence type="ECO:0000259" key="8">
    <source>
        <dbReference type="Pfam" id="PF01490"/>
    </source>
</evidence>
<dbReference type="Proteomes" id="UP000186817">
    <property type="component" value="Unassembled WGS sequence"/>
</dbReference>
<evidence type="ECO:0000256" key="2">
    <source>
        <dbReference type="ARBA" id="ARBA00022692"/>
    </source>
</evidence>
<organism evidence="9 10">
    <name type="scientific">Symbiodinium microadriaticum</name>
    <name type="common">Dinoflagellate</name>
    <name type="synonym">Zooxanthella microadriatica</name>
    <dbReference type="NCBI Taxonomy" id="2951"/>
    <lineage>
        <taxon>Eukaryota</taxon>
        <taxon>Sar</taxon>
        <taxon>Alveolata</taxon>
        <taxon>Dinophyceae</taxon>
        <taxon>Suessiales</taxon>
        <taxon>Symbiodiniaceae</taxon>
        <taxon>Symbiodinium</taxon>
    </lineage>
</organism>
<evidence type="ECO:0000256" key="3">
    <source>
        <dbReference type="ARBA" id="ARBA00022989"/>
    </source>
</evidence>
<keyword evidence="2 7" id="KW-0812">Transmembrane</keyword>
<feature type="coiled-coil region" evidence="5">
    <location>
        <begin position="127"/>
        <end position="154"/>
    </location>
</feature>
<dbReference type="InterPro" id="IPR013057">
    <property type="entry name" value="AA_transpt_TM"/>
</dbReference>
<dbReference type="EMBL" id="LSRX01000075">
    <property type="protein sequence ID" value="OLQ10575.1"/>
    <property type="molecule type" value="Genomic_DNA"/>
</dbReference>
<feature type="transmembrane region" description="Helical" evidence="7">
    <location>
        <begin position="231"/>
        <end position="251"/>
    </location>
</feature>
<sequence length="652" mass="70844">MGGDSSVQATWLWPSIVAVIVGLLLIQLLWKGPAPKKVEKTVPSERASRRQEEPGLEREAPAAEPAPARTRQVQKPSPGPPLTTHEQLRWLQMLAVRNCANAVLCQDPAGDPDRLRRQIWQYLDIAALTARMNRKELLKELDALQDRYKIQQKYGRSVLPDSSVPIGPAALRAAEERLAARLPPSRAERALEEIAHGQALWKKFKDCALAPTGPLEQFISREVRPSHVRRAAFAYVCTQVGAGLLALGPAVGHAGWVGIPVIVLCACCAAYTSYLFGWIMFQVEELFRHSKAPSYEDIGYQAIGGFGRLLTQTLQWLMLIGVCTIFLVLIGVNAWQLQQIFGVTWLSKRSVILVSAAIELVFCFVVATVKETFWLTALGALCSAICAGVVVVSAFTTDSSKLAGCLDDQTTNTWPMFTDFQGLILCWNTVVFAFGGINVLPSLLADFHTRGVLSRALVSFTWRSYGLIILLYVAVAAAGFAVGGTAMASKKVDSNVLIGLSGCPSGEEKSVNWSLVVAYSVITLHVVLAFPVPFHSLAETLEASLGTRDGALKPGFKGLAMRTPRLFLLGLCTLLAYTLPFFGALLDVVAAIAGQATVFILPVIFSVAIQWQQGMKVRGYEWVLNSLCMVVGVLGAITGLYYGIQEVASLLK</sequence>
<feature type="transmembrane region" description="Helical" evidence="7">
    <location>
        <begin position="566"/>
        <end position="586"/>
    </location>
</feature>
<feature type="transmembrane region" description="Helical" evidence="7">
    <location>
        <begin position="513"/>
        <end position="534"/>
    </location>
</feature>
<dbReference type="PANTHER" id="PTHR22950">
    <property type="entry name" value="AMINO ACID TRANSPORTER"/>
    <property type="match status" value="1"/>
</dbReference>
<feature type="domain" description="Amino acid transporter transmembrane" evidence="8">
    <location>
        <begin position="226"/>
        <end position="644"/>
    </location>
</feature>
<feature type="transmembrane region" description="Helical" evidence="7">
    <location>
        <begin position="12"/>
        <end position="30"/>
    </location>
</feature>
<evidence type="ECO:0000256" key="7">
    <source>
        <dbReference type="SAM" id="Phobius"/>
    </source>
</evidence>
<keyword evidence="4 7" id="KW-0472">Membrane</keyword>
<reference evidence="9 10" key="1">
    <citation type="submission" date="2016-02" db="EMBL/GenBank/DDBJ databases">
        <title>Genome analysis of coral dinoflagellate symbionts highlights evolutionary adaptations to a symbiotic lifestyle.</title>
        <authorList>
            <person name="Aranda M."/>
            <person name="Li Y."/>
            <person name="Liew Y.J."/>
            <person name="Baumgarten S."/>
            <person name="Simakov O."/>
            <person name="Wilson M."/>
            <person name="Piel J."/>
            <person name="Ashoor H."/>
            <person name="Bougouffa S."/>
            <person name="Bajic V.B."/>
            <person name="Ryu T."/>
            <person name="Ravasi T."/>
            <person name="Bayer T."/>
            <person name="Micklem G."/>
            <person name="Kim H."/>
            <person name="Bhak J."/>
            <person name="Lajeunesse T.C."/>
            <person name="Voolstra C.R."/>
        </authorList>
    </citation>
    <scope>NUCLEOTIDE SEQUENCE [LARGE SCALE GENOMIC DNA]</scope>
    <source>
        <strain evidence="9 10">CCMP2467</strain>
    </source>
</reference>
<keyword evidence="5" id="KW-0175">Coiled coil</keyword>
<feature type="transmembrane region" description="Helical" evidence="7">
    <location>
        <begin position="257"/>
        <end position="281"/>
    </location>
</feature>
<feature type="transmembrane region" description="Helical" evidence="7">
    <location>
        <begin position="374"/>
        <end position="395"/>
    </location>
</feature>
<evidence type="ECO:0000256" key="4">
    <source>
        <dbReference type="ARBA" id="ARBA00023136"/>
    </source>
</evidence>
<feature type="transmembrane region" description="Helical" evidence="7">
    <location>
        <begin position="465"/>
        <end position="488"/>
    </location>
</feature>
<feature type="transmembrane region" description="Helical" evidence="7">
    <location>
        <begin position="623"/>
        <end position="644"/>
    </location>
</feature>
<dbReference type="AlphaFoldDB" id="A0A1Q9ET44"/>
<keyword evidence="10" id="KW-1185">Reference proteome</keyword>
<protein>
    <submittedName>
        <fullName evidence="9">Lysine histidine transporter 1</fullName>
    </submittedName>
</protein>
<evidence type="ECO:0000256" key="6">
    <source>
        <dbReference type="SAM" id="MobiDB-lite"/>
    </source>
</evidence>
<evidence type="ECO:0000313" key="9">
    <source>
        <dbReference type="EMBL" id="OLQ10575.1"/>
    </source>
</evidence>
<dbReference type="GO" id="GO:0016020">
    <property type="term" value="C:membrane"/>
    <property type="evidence" value="ECO:0007669"/>
    <property type="project" value="UniProtKB-SubCell"/>
</dbReference>
<dbReference type="Pfam" id="PF01490">
    <property type="entry name" value="Aa_trans"/>
    <property type="match status" value="1"/>
</dbReference>
<gene>
    <name evidence="9" type="primary">LHT1</name>
    <name evidence="9" type="ORF">AK812_SmicGene5665</name>
</gene>
<dbReference type="OrthoDB" id="40134at2759"/>
<proteinExistence type="predicted"/>
<dbReference type="GO" id="GO:0015179">
    <property type="term" value="F:L-amino acid transmembrane transporter activity"/>
    <property type="evidence" value="ECO:0007669"/>
    <property type="project" value="TreeGrafter"/>
</dbReference>
<feature type="transmembrane region" description="Helical" evidence="7">
    <location>
        <begin position="316"/>
        <end position="337"/>
    </location>
</feature>
<feature type="transmembrane region" description="Helical" evidence="7">
    <location>
        <begin position="592"/>
        <end position="611"/>
    </location>
</feature>
<feature type="transmembrane region" description="Helical" evidence="7">
    <location>
        <begin position="422"/>
        <end position="444"/>
    </location>
</feature>
<feature type="compositionally biased region" description="Basic and acidic residues" evidence="6">
    <location>
        <begin position="37"/>
        <end position="61"/>
    </location>
</feature>
<evidence type="ECO:0000313" key="10">
    <source>
        <dbReference type="Proteomes" id="UP000186817"/>
    </source>
</evidence>
<accession>A0A1Q9ET44</accession>
<feature type="transmembrane region" description="Helical" evidence="7">
    <location>
        <begin position="349"/>
        <end position="367"/>
    </location>
</feature>
<feature type="region of interest" description="Disordered" evidence="6">
    <location>
        <begin position="37"/>
        <end position="84"/>
    </location>
</feature>
<keyword evidence="3 7" id="KW-1133">Transmembrane helix</keyword>
<comment type="caution">
    <text evidence="9">The sequence shown here is derived from an EMBL/GenBank/DDBJ whole genome shotgun (WGS) entry which is preliminary data.</text>
</comment>
<evidence type="ECO:0000256" key="1">
    <source>
        <dbReference type="ARBA" id="ARBA00004141"/>
    </source>
</evidence>
<evidence type="ECO:0000256" key="5">
    <source>
        <dbReference type="SAM" id="Coils"/>
    </source>
</evidence>
<name>A0A1Q9ET44_SYMMI</name>
<comment type="subcellular location">
    <subcellularLocation>
        <location evidence="1">Membrane</location>
        <topology evidence="1">Multi-pass membrane protein</topology>
    </subcellularLocation>
</comment>